<gene>
    <name evidence="4" type="ORF">A2372_04235</name>
</gene>
<feature type="domain" description="Fibronectin type-III" evidence="3">
    <location>
        <begin position="2087"/>
        <end position="2181"/>
    </location>
</feature>
<dbReference type="SUPFAM" id="SSF49363">
    <property type="entry name" value="Purple acid phosphatase, N-terminal domain"/>
    <property type="match status" value="2"/>
</dbReference>
<dbReference type="InterPro" id="IPR008963">
    <property type="entry name" value="Purple_acid_Pase-like_N"/>
</dbReference>
<dbReference type="SMART" id="SM00060">
    <property type="entry name" value="FN3"/>
    <property type="match status" value="8"/>
</dbReference>
<keyword evidence="1" id="KW-0344">Guanine-nucleotide releasing factor</keyword>
<proteinExistence type="predicted"/>
<dbReference type="Pfam" id="PF25390">
    <property type="entry name" value="WD40_RLD"/>
    <property type="match status" value="1"/>
</dbReference>
<evidence type="ECO:0000256" key="2">
    <source>
        <dbReference type="ARBA" id="ARBA00022737"/>
    </source>
</evidence>
<comment type="caution">
    <text evidence="4">The sequence shown here is derived from an EMBL/GenBank/DDBJ whole genome shotgun (WGS) entry which is preliminary data.</text>
</comment>
<dbReference type="InterPro" id="IPR009091">
    <property type="entry name" value="RCC1/BLIP-II"/>
</dbReference>
<dbReference type="GO" id="GO:0005085">
    <property type="term" value="F:guanyl-nucleotide exchange factor activity"/>
    <property type="evidence" value="ECO:0007669"/>
    <property type="project" value="TreeGrafter"/>
</dbReference>
<evidence type="ECO:0000313" key="5">
    <source>
        <dbReference type="Proteomes" id="UP000176422"/>
    </source>
</evidence>
<dbReference type="Gene3D" id="2.60.40.380">
    <property type="entry name" value="Purple acid phosphatase-like, N-terminal"/>
    <property type="match status" value="4"/>
</dbReference>
<name>A0A1F8DVT6_9BACT</name>
<dbReference type="STRING" id="1802559.A2372_04235"/>
<evidence type="ECO:0000256" key="1">
    <source>
        <dbReference type="ARBA" id="ARBA00022658"/>
    </source>
</evidence>
<feature type="domain" description="Fibronectin type-III" evidence="3">
    <location>
        <begin position="1326"/>
        <end position="1430"/>
    </location>
</feature>
<dbReference type="Proteomes" id="UP000176422">
    <property type="component" value="Unassembled WGS sequence"/>
</dbReference>
<keyword evidence="2" id="KW-0677">Repeat</keyword>
<organism evidence="4 5">
    <name type="scientific">Candidatus Wolfebacteria bacterium RIFOXYB1_FULL_54_12</name>
    <dbReference type="NCBI Taxonomy" id="1802559"/>
    <lineage>
        <taxon>Bacteria</taxon>
        <taxon>Candidatus Wolfeibacteriota</taxon>
    </lineage>
</organism>
<dbReference type="InterPro" id="IPR015914">
    <property type="entry name" value="PAPs_N"/>
</dbReference>
<dbReference type="InterPro" id="IPR013783">
    <property type="entry name" value="Ig-like_fold"/>
</dbReference>
<evidence type="ECO:0000259" key="3">
    <source>
        <dbReference type="PROSITE" id="PS50853"/>
    </source>
</evidence>
<protein>
    <recommendedName>
        <fullName evidence="3">Fibronectin type-III domain-containing protein</fullName>
    </recommendedName>
</protein>
<dbReference type="EMBL" id="MGIT01000004">
    <property type="protein sequence ID" value="OGM92622.1"/>
    <property type="molecule type" value="Genomic_DNA"/>
</dbReference>
<feature type="domain" description="Fibronectin type-III" evidence="3">
    <location>
        <begin position="1986"/>
        <end position="2076"/>
    </location>
</feature>
<evidence type="ECO:0000313" key="4">
    <source>
        <dbReference type="EMBL" id="OGM92622.1"/>
    </source>
</evidence>
<dbReference type="InterPro" id="IPR051553">
    <property type="entry name" value="Ran_GTPase-activating"/>
</dbReference>
<dbReference type="InterPro" id="IPR058923">
    <property type="entry name" value="RCC1-like_dom"/>
</dbReference>
<dbReference type="Pfam" id="PF16656">
    <property type="entry name" value="Pur_ac_phosph_N"/>
    <property type="match status" value="3"/>
</dbReference>
<dbReference type="InterPro" id="IPR036116">
    <property type="entry name" value="FN3_sf"/>
</dbReference>
<dbReference type="Gene3D" id="2.60.40.10">
    <property type="entry name" value="Immunoglobulins"/>
    <property type="match status" value="4"/>
</dbReference>
<dbReference type="Pfam" id="PF13540">
    <property type="entry name" value="RCC1_2"/>
    <property type="match status" value="4"/>
</dbReference>
<dbReference type="GO" id="GO:0005737">
    <property type="term" value="C:cytoplasm"/>
    <property type="evidence" value="ECO:0007669"/>
    <property type="project" value="TreeGrafter"/>
</dbReference>
<sequence length="2205" mass="230562">MTTLKNKMTKQGGMTGKWIPAFAGMTTRKTLRTFATRGVVFAMVLMMALSNVFMANAATYTFIQTDWSGGQSAATAVDPTNLTGWTQYATASTSLAIGTSVALTTTSTSITQTDEGATNTGFNLSGSSFSQTEVSGTGASASVLLQNTSVSPGTKQIAAGNYFSCALKTDGSVMCWGKNSTGTLGDGTNTQRNIPTQVSGLTAGTVKALTAGANHTCALKTDGSVVCWGSNYYGQGGNGADTTRYIPTQVSGLTAGTVKEITAGDNHTCALKTDGSAVCWGQNDNGQIGDTTLTSRYIPTQVSGLTAGTVKGISGGTYHTCALKTDGSAVCWGNGDNGRRGDGTTTQVTIPTQVSGLTAGTVKEIVARYDHTCALKTDGSAVCWGSNTYGQMGDNTTTERLIPTQVSGLTAGTVNKIVTEYRHTCALKTDGSAVCWGYNAYGQIGDNTTTQRLVPTQVSGLTAGTVKEITGGYYHTCALKTDGSVICWGFNGNGQLGDNTTTQRLIPTQVSGLVTGSGQEKIVKGDFHTCALKNDGSVVCWGQNTEGQIGDNTTANKSIPTQVSGLTAGTVKEITGGTYHTCALKTDGSMVCWGGNYTGQIGDNTTTQRNVPTQVSGLTAGTVKEITAGATHTCALKTDGSAVCWGYNIFSQLGDSTTENKSIPTQVSGLTAGTVNEVDVGDNHSCALKTDGTMVCWGLNSSGQLGDNTTANKSIPTQVSGLTAGTVKEIMAGGYHTCALKTDGAMVCWGLNSYGQIGDNTETQRLIPTQVSGLTAGTVNEITVGYNHTCALKTDGSARCWGGNSHGQLGDSTATYRIIPTQVSSLTAGTVKEVVAGYLNACAIKTDSAAVCWGYNGQGQLGDGTLEGKYIPTQVSGLTAGGGGSVYAASGTYTSGAMDIGEISGYTTLAYTASTSVQATLTIDARSGNTATPDGTWTAWQTGIATGGSISTLGTNRYFQYQANLATSDTGQTPTLDSVSVGYSAYATNQTLTSSKYDTGAVENSMGSLIWDEDASLPTGTTITVSLGTASSSTGLDTATWYGFTSTSTNCAKVSTTVTCPSAALSSASATLTDSTDDRWYHYKVLMTSTGANAPTLPEVRVQYVVNAPPELAGVTALQIATSSDANWGKVQIDYTVRDIDTDTGSVTQGYITPSFEYTIGGGWIAIASSTLSAGATSNKLVTQVGFTAYSALWDVKTAIPGQYSASAQIRVTANDNEAANSTGTGTATAFTVDTTAPTVSGTINGTSNEISFSASDDGLVSYRISNNSDGSYDSVNASSGQWIAAGATSASATTTWVLAGAPDNQIAHLNGLDIYGNAATTTIVGPATPIYFDIKDASNVLIDNYKIFLSWKTYTATTSASFNRYELYRSTDGSSYGLQSTLTNSATNYYADSGLSSSTTYYYKLLAVDGDGDVSPYSTALSHMPSGQGGTDSTPPALSLITATDTQSTYSKVTFTTNEIAFGTIEYHAAGGSPYALSEVKSTIETSHTIVLTDLTPNTVYTYRVKATDIAGNITTDDNAGAGYTFTTRGGPIITDVTASLTDDRNATIVWNTNVDSNSTLVYAENAITLTNGINATAVQDTTFAGGAGPLYQHKIVLTSLTPRTTYYYYVQSTDADGNAGVDKNGLNYYTFTTSYDRKAPTVSAILTPVITETAVVVLWKTDELSDSQVSYGTESGTYTETTTLDTNMSIMHAVTLTGLTAATQYYYVVLSSDPAGNATTSPEKTVTSASAAEVQIVTVGGGGGAGMTNNPPPEVKDTTSAIISNIKVASTTAFGATLSFETSEPTVIGLRYGQTTAYDRAEASIDWKISHEIKLSGLRLGTMYHFQIKAIDKGGNEAFSDDSTFTTKFIAEASEGARTIENLQQYEQEIEDSLASILPSILPPFVEDARVTDITESAATINWRTNINSYATVSYATEEEYLAATTTRTVYTGEVSDITTKTREHSLILIGLKPNTTYHFKSKSFSVPQVVGEGRDMTFTTKAPAVQASVIDVKTTSFRAAWTTDVPASSIVEYKNLATGVIERIINEPLVTYHDILVDNLRPGTRYEVKVLGYSASGNLLSSGAVMNVLTSTDISAPKISNFKVDGALVPGRTDRIQTIVSWTTDEPGTGIVEYQEGAGSVAGGFANKVTLTDNYVTNHVVILTNLKPGTIYQFRITSADQAGNTASFGPRTIITPQKGESIFDVIFKNFEDTFKFLRGAGQ</sequence>
<feature type="domain" description="Fibronectin type-III" evidence="3">
    <location>
        <begin position="1764"/>
        <end position="1852"/>
    </location>
</feature>
<dbReference type="PANTHER" id="PTHR45982">
    <property type="entry name" value="REGULATOR OF CHROMOSOME CONDENSATION"/>
    <property type="match status" value="1"/>
</dbReference>
<dbReference type="Pfam" id="PF00415">
    <property type="entry name" value="RCC1"/>
    <property type="match status" value="3"/>
</dbReference>
<dbReference type="InterPro" id="IPR000408">
    <property type="entry name" value="Reg_chr_condens"/>
</dbReference>
<dbReference type="PRINTS" id="PR00633">
    <property type="entry name" value="RCCNDNSATION"/>
</dbReference>
<dbReference type="GO" id="GO:0046872">
    <property type="term" value="F:metal ion binding"/>
    <property type="evidence" value="ECO:0007669"/>
    <property type="project" value="InterPro"/>
</dbReference>
<accession>A0A1F8DVT6</accession>
<dbReference type="PANTHER" id="PTHR45982:SF1">
    <property type="entry name" value="REGULATOR OF CHROMOSOME CONDENSATION"/>
    <property type="match status" value="1"/>
</dbReference>
<dbReference type="InterPro" id="IPR003961">
    <property type="entry name" value="FN3_dom"/>
</dbReference>
<dbReference type="CDD" id="cd00063">
    <property type="entry name" value="FN3"/>
    <property type="match status" value="4"/>
</dbReference>
<dbReference type="Gene3D" id="2.130.10.30">
    <property type="entry name" value="Regulator of chromosome condensation 1/beta-lactamase-inhibitor protein II"/>
    <property type="match status" value="3"/>
</dbReference>
<dbReference type="PROSITE" id="PS50853">
    <property type="entry name" value="FN3"/>
    <property type="match status" value="4"/>
</dbReference>
<dbReference type="SUPFAM" id="SSF49265">
    <property type="entry name" value="Fibronectin type III"/>
    <property type="match status" value="3"/>
</dbReference>
<dbReference type="SUPFAM" id="SSF50985">
    <property type="entry name" value="RCC1/BLIP-II"/>
    <property type="match status" value="3"/>
</dbReference>
<dbReference type="PROSITE" id="PS50012">
    <property type="entry name" value="RCC1_3"/>
    <property type="match status" value="14"/>
</dbReference>
<reference evidence="4 5" key="1">
    <citation type="journal article" date="2016" name="Nat. Commun.">
        <title>Thousands of microbial genomes shed light on interconnected biogeochemical processes in an aquifer system.</title>
        <authorList>
            <person name="Anantharaman K."/>
            <person name="Brown C.T."/>
            <person name="Hug L.A."/>
            <person name="Sharon I."/>
            <person name="Castelle C.J."/>
            <person name="Probst A.J."/>
            <person name="Thomas B.C."/>
            <person name="Singh A."/>
            <person name="Wilkins M.J."/>
            <person name="Karaoz U."/>
            <person name="Brodie E.L."/>
            <person name="Williams K.H."/>
            <person name="Hubbard S.S."/>
            <person name="Banfield J.F."/>
        </authorList>
    </citation>
    <scope>NUCLEOTIDE SEQUENCE [LARGE SCALE GENOMIC DNA]</scope>
</reference>
<dbReference type="GO" id="GO:0003993">
    <property type="term" value="F:acid phosphatase activity"/>
    <property type="evidence" value="ECO:0007669"/>
    <property type="project" value="InterPro"/>
</dbReference>